<feature type="region of interest" description="Disordered" evidence="5">
    <location>
        <begin position="257"/>
        <end position="337"/>
    </location>
</feature>
<keyword evidence="4" id="KW-1015">Disulfide bond</keyword>
<organism evidence="7 8">
    <name type="scientific">Junco hyemalis</name>
    <name type="common">Dark-eyed junco</name>
    <dbReference type="NCBI Taxonomy" id="40217"/>
    <lineage>
        <taxon>Eukaryota</taxon>
        <taxon>Metazoa</taxon>
        <taxon>Chordata</taxon>
        <taxon>Craniata</taxon>
        <taxon>Vertebrata</taxon>
        <taxon>Euteleostomi</taxon>
        <taxon>Archelosauria</taxon>
        <taxon>Archosauria</taxon>
        <taxon>Dinosauria</taxon>
        <taxon>Saurischia</taxon>
        <taxon>Theropoda</taxon>
        <taxon>Coelurosauria</taxon>
        <taxon>Aves</taxon>
        <taxon>Neognathae</taxon>
        <taxon>Neoaves</taxon>
        <taxon>Telluraves</taxon>
        <taxon>Australaves</taxon>
        <taxon>Passeriformes</taxon>
        <taxon>Passerellidae</taxon>
        <taxon>Junco</taxon>
    </lineage>
</organism>
<evidence type="ECO:0000256" key="2">
    <source>
        <dbReference type="ARBA" id="ARBA00022525"/>
    </source>
</evidence>
<dbReference type="Ensembl" id="ENSJHYT00000008319.1">
    <property type="protein sequence ID" value="ENSJHYP00000006820.1"/>
    <property type="gene ID" value="ENSJHYG00000005476.1"/>
</dbReference>
<dbReference type="InterPro" id="IPR011489">
    <property type="entry name" value="EMI_domain"/>
</dbReference>
<protein>
    <recommendedName>
        <fullName evidence="6">EMI domain-containing protein</fullName>
    </recommendedName>
</protein>
<dbReference type="InterPro" id="IPR050392">
    <property type="entry name" value="Collagen/C1q_domain"/>
</dbReference>
<feature type="domain" description="EMI" evidence="6">
    <location>
        <begin position="53"/>
        <end position="126"/>
    </location>
</feature>
<comment type="subcellular location">
    <subcellularLocation>
        <location evidence="1">Secreted</location>
    </subcellularLocation>
</comment>
<sequence>MWAPGRFRGSVGTRGISHGGIRRGVLWVLGGSVPGVGAPWMGGTGSWALQGEALNWCSYTVTRTVSCHVQNGTFLQRVFQGCRWPLACSGGSYRAVVRPLYRVTYRTLTALEWRCCPGHAGQNCEEALNPPPKSPTAPSPILGVPVEGLGTILGTLPTSPPHGRVPVPCPQWRQWLGATQQGRGVWSWGVPKPLPVSPTADTRAARVALGTLWGHWARPPPGRCHRVPVALTVSPLSPGGPAAPGAPALPCVGTRWGHQRWGDTGGLSPALSHPPALTSGPGGPGGPTGPGGPGGPARTGVTRLSPAPKHRGVTKDRGDTLTHRPRGPRVPPGGGLGPFGVPVSPPGVAWAHLGCSPPDPCLCPQGEGLHQLREALKILAERVLILETMIGLYGE</sequence>
<name>A0A8C5IQY7_JUNHY</name>
<dbReference type="Pfam" id="PF07546">
    <property type="entry name" value="EMI"/>
    <property type="match status" value="1"/>
</dbReference>
<evidence type="ECO:0000256" key="3">
    <source>
        <dbReference type="ARBA" id="ARBA00022729"/>
    </source>
</evidence>
<keyword evidence="8" id="KW-1185">Reference proteome</keyword>
<proteinExistence type="predicted"/>
<reference evidence="7" key="1">
    <citation type="submission" date="2025-08" db="UniProtKB">
        <authorList>
            <consortium name="Ensembl"/>
        </authorList>
    </citation>
    <scope>IDENTIFICATION</scope>
</reference>
<dbReference type="Proteomes" id="UP000694408">
    <property type="component" value="Unplaced"/>
</dbReference>
<reference evidence="7" key="2">
    <citation type="submission" date="2025-09" db="UniProtKB">
        <authorList>
            <consortium name="Ensembl"/>
        </authorList>
    </citation>
    <scope>IDENTIFICATION</scope>
</reference>
<dbReference type="GO" id="GO:0005576">
    <property type="term" value="C:extracellular region"/>
    <property type="evidence" value="ECO:0007669"/>
    <property type="project" value="UniProtKB-SubCell"/>
</dbReference>
<evidence type="ECO:0000313" key="7">
    <source>
        <dbReference type="Ensembl" id="ENSJHYP00000006820.1"/>
    </source>
</evidence>
<accession>A0A8C5IQY7</accession>
<evidence type="ECO:0000259" key="6">
    <source>
        <dbReference type="PROSITE" id="PS51041"/>
    </source>
</evidence>
<feature type="compositionally biased region" description="Basic and acidic residues" evidence="5">
    <location>
        <begin position="313"/>
        <end position="322"/>
    </location>
</feature>
<keyword evidence="2" id="KW-0964">Secreted</keyword>
<dbReference type="AlphaFoldDB" id="A0A8C5IQY7"/>
<evidence type="ECO:0000256" key="5">
    <source>
        <dbReference type="SAM" id="MobiDB-lite"/>
    </source>
</evidence>
<evidence type="ECO:0000256" key="4">
    <source>
        <dbReference type="ARBA" id="ARBA00023157"/>
    </source>
</evidence>
<dbReference type="PANTHER" id="PTHR15427:SF23">
    <property type="entry name" value="EMI DOMAIN-CONTAINING PROTEIN 1"/>
    <property type="match status" value="1"/>
</dbReference>
<dbReference type="PANTHER" id="PTHR15427">
    <property type="entry name" value="EMILIN ELASTIN MICROFIBRIL INTERFACE-LOCATED PROTEIN ELASTIN MICROFIBRIL INTERFACER"/>
    <property type="match status" value="1"/>
</dbReference>
<evidence type="ECO:0000313" key="8">
    <source>
        <dbReference type="Proteomes" id="UP000694408"/>
    </source>
</evidence>
<keyword evidence="3" id="KW-0732">Signal</keyword>
<dbReference type="PROSITE" id="PS51041">
    <property type="entry name" value="EMI"/>
    <property type="match status" value="1"/>
</dbReference>
<feature type="compositionally biased region" description="Gly residues" evidence="5">
    <location>
        <begin position="280"/>
        <end position="297"/>
    </location>
</feature>
<evidence type="ECO:0000256" key="1">
    <source>
        <dbReference type="ARBA" id="ARBA00004613"/>
    </source>
</evidence>